<reference evidence="2 3" key="1">
    <citation type="submission" date="2018-06" db="EMBL/GenBank/DDBJ databases">
        <authorList>
            <consortium name="Pathogen Informatics"/>
            <person name="Doyle S."/>
        </authorList>
    </citation>
    <scope>NUCLEOTIDE SEQUENCE [LARGE SCALE GENOMIC DNA]</scope>
    <source>
        <strain evidence="2 3">NCTC7582</strain>
    </source>
</reference>
<dbReference type="PROSITE" id="PS51257">
    <property type="entry name" value="PROKAR_LIPOPROTEIN"/>
    <property type="match status" value="1"/>
</dbReference>
<name>A0A2X1A4I7_9BACI</name>
<feature type="chain" id="PRO_5039193931" description="Lipoprotein" evidence="1">
    <location>
        <begin position="19"/>
        <end position="128"/>
    </location>
</feature>
<evidence type="ECO:0008006" key="4">
    <source>
        <dbReference type="Google" id="ProtNLM"/>
    </source>
</evidence>
<dbReference type="EMBL" id="UAQE01000004">
    <property type="protein sequence ID" value="SPU38837.1"/>
    <property type="molecule type" value="Genomic_DNA"/>
</dbReference>
<proteinExistence type="predicted"/>
<organism evidence="2 3">
    <name type="scientific">Lysinibacillus capsici</name>
    <dbReference type="NCBI Taxonomy" id="2115968"/>
    <lineage>
        <taxon>Bacteria</taxon>
        <taxon>Bacillati</taxon>
        <taxon>Bacillota</taxon>
        <taxon>Bacilli</taxon>
        <taxon>Bacillales</taxon>
        <taxon>Bacillaceae</taxon>
        <taxon>Lysinibacillus</taxon>
    </lineage>
</organism>
<evidence type="ECO:0000313" key="2">
    <source>
        <dbReference type="EMBL" id="SPU38837.1"/>
    </source>
</evidence>
<accession>A0A2X1A4I7</accession>
<dbReference type="RefSeq" id="WP_112118639.1">
    <property type="nucleotide sequence ID" value="NZ_JBFRXT010000002.1"/>
</dbReference>
<sequence length="128" mass="14961">MKIRTFLLLMICSLALVACNDQKEASKVIEIQELINFDEVQPDTLQQISDAEDIKIIEKTFKKAREFGEVDNEIAPQYKIKLNDDEYYLWIDNTITGTIANVNSRNMFYNILATDEFKEAINYREQNK</sequence>
<dbReference type="AlphaFoldDB" id="A0A2X1A4I7"/>
<dbReference type="Proteomes" id="UP000251431">
    <property type="component" value="Unassembled WGS sequence"/>
</dbReference>
<keyword evidence="1" id="KW-0732">Signal</keyword>
<gene>
    <name evidence="2" type="ORF">NCTC7582_04806</name>
</gene>
<feature type="signal peptide" evidence="1">
    <location>
        <begin position="1"/>
        <end position="18"/>
    </location>
</feature>
<evidence type="ECO:0000256" key="1">
    <source>
        <dbReference type="SAM" id="SignalP"/>
    </source>
</evidence>
<protein>
    <recommendedName>
        <fullName evidence="4">Lipoprotein</fullName>
    </recommendedName>
</protein>
<evidence type="ECO:0000313" key="3">
    <source>
        <dbReference type="Proteomes" id="UP000251431"/>
    </source>
</evidence>